<protein>
    <submittedName>
        <fullName evidence="2">Uncharacterized protein</fullName>
    </submittedName>
</protein>
<keyword evidence="3" id="KW-1185">Reference proteome</keyword>
<feature type="region of interest" description="Disordered" evidence="1">
    <location>
        <begin position="1"/>
        <end position="33"/>
    </location>
</feature>
<proteinExistence type="predicted"/>
<name>A0A4D6KTQ0_VIGUN</name>
<evidence type="ECO:0000313" key="3">
    <source>
        <dbReference type="Proteomes" id="UP000501690"/>
    </source>
</evidence>
<sequence length="105" mass="11865">MPPTGRSSGTRIIDGFDHGSSRNGRAPYRGTQNLVIRARRRMEGLRRSGGDLGREGQGLGFHGASVSQLQCPMRWQQVLVDCEGVTKEPRTRNTRMKERSRKRKE</sequence>
<dbReference type="AlphaFoldDB" id="A0A4D6KTQ0"/>
<feature type="region of interest" description="Disordered" evidence="1">
    <location>
        <begin position="84"/>
        <end position="105"/>
    </location>
</feature>
<reference evidence="2 3" key="1">
    <citation type="submission" date="2019-04" db="EMBL/GenBank/DDBJ databases">
        <title>An improved genome assembly and genetic linkage map for asparagus bean, Vigna unguiculata ssp. sesquipedialis.</title>
        <authorList>
            <person name="Xia Q."/>
            <person name="Zhang R."/>
            <person name="Dong Y."/>
        </authorList>
    </citation>
    <scope>NUCLEOTIDE SEQUENCE [LARGE SCALE GENOMIC DNA]</scope>
    <source>
        <tissue evidence="2">Leaf</tissue>
    </source>
</reference>
<organism evidence="2 3">
    <name type="scientific">Vigna unguiculata</name>
    <name type="common">Cowpea</name>
    <dbReference type="NCBI Taxonomy" id="3917"/>
    <lineage>
        <taxon>Eukaryota</taxon>
        <taxon>Viridiplantae</taxon>
        <taxon>Streptophyta</taxon>
        <taxon>Embryophyta</taxon>
        <taxon>Tracheophyta</taxon>
        <taxon>Spermatophyta</taxon>
        <taxon>Magnoliopsida</taxon>
        <taxon>eudicotyledons</taxon>
        <taxon>Gunneridae</taxon>
        <taxon>Pentapetalae</taxon>
        <taxon>rosids</taxon>
        <taxon>fabids</taxon>
        <taxon>Fabales</taxon>
        <taxon>Fabaceae</taxon>
        <taxon>Papilionoideae</taxon>
        <taxon>50 kb inversion clade</taxon>
        <taxon>NPAAA clade</taxon>
        <taxon>indigoferoid/millettioid clade</taxon>
        <taxon>Phaseoleae</taxon>
        <taxon>Vigna</taxon>
    </lineage>
</organism>
<feature type="compositionally biased region" description="Polar residues" evidence="1">
    <location>
        <begin position="1"/>
        <end position="10"/>
    </location>
</feature>
<dbReference type="EMBL" id="CP039345">
    <property type="protein sequence ID" value="QCD78569.1"/>
    <property type="molecule type" value="Genomic_DNA"/>
</dbReference>
<dbReference type="Proteomes" id="UP000501690">
    <property type="component" value="Linkage Group LG1"/>
</dbReference>
<accession>A0A4D6KTQ0</accession>
<gene>
    <name evidence="2" type="ORF">DEO72_LG1g2205</name>
</gene>
<evidence type="ECO:0000256" key="1">
    <source>
        <dbReference type="SAM" id="MobiDB-lite"/>
    </source>
</evidence>
<feature type="compositionally biased region" description="Basic and acidic residues" evidence="1">
    <location>
        <begin position="84"/>
        <end position="97"/>
    </location>
</feature>
<evidence type="ECO:0000313" key="2">
    <source>
        <dbReference type="EMBL" id="QCD78569.1"/>
    </source>
</evidence>